<name>A0A6J7PF29_9ZZZZ</name>
<dbReference type="InterPro" id="IPR003675">
    <property type="entry name" value="Rce1/LyrA-like_dom"/>
</dbReference>
<accession>A0A6J7PF29</accession>
<dbReference type="GO" id="GO:0080120">
    <property type="term" value="P:CAAX-box protein maturation"/>
    <property type="evidence" value="ECO:0007669"/>
    <property type="project" value="UniProtKB-ARBA"/>
</dbReference>
<gene>
    <name evidence="3" type="ORF">UFOPK3992_00849</name>
</gene>
<dbReference type="AlphaFoldDB" id="A0A6J7PF29"/>
<protein>
    <submittedName>
        <fullName evidence="3">Unannotated protein</fullName>
    </submittedName>
</protein>
<evidence type="ECO:0000259" key="2">
    <source>
        <dbReference type="Pfam" id="PF02517"/>
    </source>
</evidence>
<feature type="transmembrane region" description="Helical" evidence="1">
    <location>
        <begin position="193"/>
        <end position="211"/>
    </location>
</feature>
<evidence type="ECO:0000313" key="3">
    <source>
        <dbReference type="EMBL" id="CAB5004027.1"/>
    </source>
</evidence>
<feature type="transmembrane region" description="Helical" evidence="1">
    <location>
        <begin position="116"/>
        <end position="138"/>
    </location>
</feature>
<feature type="transmembrane region" description="Helical" evidence="1">
    <location>
        <begin position="223"/>
        <end position="242"/>
    </location>
</feature>
<dbReference type="PANTHER" id="PTHR39430:SF1">
    <property type="entry name" value="PROTEASE"/>
    <property type="match status" value="1"/>
</dbReference>
<organism evidence="3">
    <name type="scientific">freshwater metagenome</name>
    <dbReference type="NCBI Taxonomy" id="449393"/>
    <lineage>
        <taxon>unclassified sequences</taxon>
        <taxon>metagenomes</taxon>
        <taxon>ecological metagenomes</taxon>
    </lineage>
</organism>
<keyword evidence="1" id="KW-0472">Membrane</keyword>
<reference evidence="3" key="1">
    <citation type="submission" date="2020-05" db="EMBL/GenBank/DDBJ databases">
        <authorList>
            <person name="Chiriac C."/>
            <person name="Salcher M."/>
            <person name="Ghai R."/>
            <person name="Kavagutti S V."/>
        </authorList>
    </citation>
    <scope>NUCLEOTIDE SEQUENCE</scope>
</reference>
<feature type="transmembrane region" description="Helical" evidence="1">
    <location>
        <begin position="150"/>
        <end position="172"/>
    </location>
</feature>
<sequence length="313" mass="33025">MAAQPPVVPAAAGEFGSSYLDHSREGKGQGGFYLLGLLVILMAWLIAGSIVTGLLATALTGSVEAVGASDWQRLIIDLLPFSLLAIGVLLAVRLVLGRSARTVVTGRPRVSIRRILAGAGVYAGLLAVTSTVDALLHPGAYVLTWDPARFFPVAVVVLLLIPVQASAEELLFRGYIVQWTSLATDRPGRRMAPIPRLCVLASVSGLVFALPHLANPEARGAELYAWLVWFILGAGWAWVSVLDGRIELAIGAHIANNVFAVLIVGYSASVIPTAGVWTTSVLDFPLMIASTAAVAVAFALITCRRLRPRSGTS</sequence>
<proteinExistence type="predicted"/>
<dbReference type="EMBL" id="CAFBOZ010000105">
    <property type="protein sequence ID" value="CAB5004027.1"/>
    <property type="molecule type" value="Genomic_DNA"/>
</dbReference>
<feature type="transmembrane region" description="Helical" evidence="1">
    <location>
        <begin position="78"/>
        <end position="96"/>
    </location>
</feature>
<dbReference type="Pfam" id="PF02517">
    <property type="entry name" value="Rce1-like"/>
    <property type="match status" value="1"/>
</dbReference>
<dbReference type="GO" id="GO:0004175">
    <property type="term" value="F:endopeptidase activity"/>
    <property type="evidence" value="ECO:0007669"/>
    <property type="project" value="UniProtKB-ARBA"/>
</dbReference>
<evidence type="ECO:0000256" key="1">
    <source>
        <dbReference type="SAM" id="Phobius"/>
    </source>
</evidence>
<feature type="domain" description="CAAX prenyl protease 2/Lysostaphin resistance protein A-like" evidence="2">
    <location>
        <begin position="154"/>
        <end position="259"/>
    </location>
</feature>
<feature type="transmembrane region" description="Helical" evidence="1">
    <location>
        <begin position="254"/>
        <end position="278"/>
    </location>
</feature>
<keyword evidence="1" id="KW-0812">Transmembrane</keyword>
<feature type="transmembrane region" description="Helical" evidence="1">
    <location>
        <begin position="32"/>
        <end position="58"/>
    </location>
</feature>
<dbReference type="PANTHER" id="PTHR39430">
    <property type="entry name" value="MEMBRANE-ASSOCIATED PROTEASE-RELATED"/>
    <property type="match status" value="1"/>
</dbReference>
<feature type="transmembrane region" description="Helical" evidence="1">
    <location>
        <begin position="284"/>
        <end position="303"/>
    </location>
</feature>
<keyword evidence="1" id="KW-1133">Transmembrane helix</keyword>